<sequence>MADMDMDEILPAKKTSGPLAELVAQDLDRMGQGEVETRIAVLEGEIARCRTRLASASALRSAADELFRKG</sequence>
<dbReference type="RefSeq" id="WP_243452662.1">
    <property type="nucleotide sequence ID" value="NZ_JACIIV010000006.1"/>
</dbReference>
<protein>
    <submittedName>
        <fullName evidence="1">Uncharacterized small protein (DUF1192 family)</fullName>
    </submittedName>
</protein>
<dbReference type="Pfam" id="PF06698">
    <property type="entry name" value="DUF1192"/>
    <property type="match status" value="1"/>
</dbReference>
<gene>
    <name evidence="1" type="ORF">FHS79_000955</name>
</gene>
<name>A0A841L761_9SPHN</name>
<comment type="caution">
    <text evidence="1">The sequence shown here is derived from an EMBL/GenBank/DDBJ whole genome shotgun (WGS) entry which is preliminary data.</text>
</comment>
<dbReference type="AlphaFoldDB" id="A0A841L761"/>
<proteinExistence type="predicted"/>
<organism evidence="1 2">
    <name type="scientific">Polymorphobacter multimanifer</name>
    <dbReference type="NCBI Taxonomy" id="1070431"/>
    <lineage>
        <taxon>Bacteria</taxon>
        <taxon>Pseudomonadati</taxon>
        <taxon>Pseudomonadota</taxon>
        <taxon>Alphaproteobacteria</taxon>
        <taxon>Sphingomonadales</taxon>
        <taxon>Sphingosinicellaceae</taxon>
        <taxon>Polymorphobacter</taxon>
    </lineage>
</organism>
<dbReference type="InterPro" id="IPR009579">
    <property type="entry name" value="DUF1192"/>
</dbReference>
<dbReference type="Proteomes" id="UP000538147">
    <property type="component" value="Unassembled WGS sequence"/>
</dbReference>
<evidence type="ECO:0000313" key="2">
    <source>
        <dbReference type="Proteomes" id="UP000538147"/>
    </source>
</evidence>
<reference evidence="1 2" key="1">
    <citation type="submission" date="2020-08" db="EMBL/GenBank/DDBJ databases">
        <title>Genomic Encyclopedia of Type Strains, Phase IV (KMG-IV): sequencing the most valuable type-strain genomes for metagenomic binning, comparative biology and taxonomic classification.</title>
        <authorList>
            <person name="Goeker M."/>
        </authorList>
    </citation>
    <scope>NUCLEOTIDE SEQUENCE [LARGE SCALE GENOMIC DNA]</scope>
    <source>
        <strain evidence="1 2">DSM 102189</strain>
    </source>
</reference>
<evidence type="ECO:0000313" key="1">
    <source>
        <dbReference type="EMBL" id="MBB6226793.1"/>
    </source>
</evidence>
<keyword evidence="2" id="KW-1185">Reference proteome</keyword>
<dbReference type="EMBL" id="JACIIV010000006">
    <property type="protein sequence ID" value="MBB6226793.1"/>
    <property type="molecule type" value="Genomic_DNA"/>
</dbReference>
<accession>A0A841L761</accession>